<dbReference type="GO" id="GO:0000976">
    <property type="term" value="F:transcription cis-regulatory region binding"/>
    <property type="evidence" value="ECO:0007669"/>
    <property type="project" value="TreeGrafter"/>
</dbReference>
<evidence type="ECO:0000259" key="8">
    <source>
        <dbReference type="PROSITE" id="PS50110"/>
    </source>
</evidence>
<dbReference type="GO" id="GO:0000156">
    <property type="term" value="F:phosphorelay response regulator activity"/>
    <property type="evidence" value="ECO:0007669"/>
    <property type="project" value="TreeGrafter"/>
</dbReference>
<feature type="DNA-binding region" description="OmpR/PhoB-type" evidence="7">
    <location>
        <begin position="136"/>
        <end position="238"/>
    </location>
</feature>
<evidence type="ECO:0000313" key="11">
    <source>
        <dbReference type="Proteomes" id="UP000199086"/>
    </source>
</evidence>
<feature type="domain" description="OmpR/PhoB-type" evidence="9">
    <location>
        <begin position="136"/>
        <end position="238"/>
    </location>
</feature>
<feature type="modified residue" description="4-aspartylphosphate" evidence="6">
    <location>
        <position position="56"/>
    </location>
</feature>
<dbReference type="Pfam" id="PF00486">
    <property type="entry name" value="Trans_reg_C"/>
    <property type="match status" value="1"/>
</dbReference>
<dbReference type="InterPro" id="IPR036388">
    <property type="entry name" value="WH-like_DNA-bd_sf"/>
</dbReference>
<dbReference type="FunFam" id="3.40.50.2300:FF:000001">
    <property type="entry name" value="DNA-binding response regulator PhoB"/>
    <property type="match status" value="1"/>
</dbReference>
<evidence type="ECO:0000256" key="4">
    <source>
        <dbReference type="ARBA" id="ARBA00023125"/>
    </source>
</evidence>
<evidence type="ECO:0000256" key="6">
    <source>
        <dbReference type="PROSITE-ProRule" id="PRU00169"/>
    </source>
</evidence>
<protein>
    <submittedName>
        <fullName evidence="10">DNA-binding response regulator, OmpR family, contains REC and winged-helix (WHTH) domain</fullName>
    </submittedName>
</protein>
<evidence type="ECO:0000256" key="1">
    <source>
        <dbReference type="ARBA" id="ARBA00022553"/>
    </source>
</evidence>
<dbReference type="PROSITE" id="PS51755">
    <property type="entry name" value="OMPR_PHOB"/>
    <property type="match status" value="1"/>
</dbReference>
<dbReference type="CDD" id="cd00383">
    <property type="entry name" value="trans_reg_C"/>
    <property type="match status" value="1"/>
</dbReference>
<evidence type="ECO:0000256" key="5">
    <source>
        <dbReference type="ARBA" id="ARBA00023163"/>
    </source>
</evidence>
<evidence type="ECO:0000256" key="3">
    <source>
        <dbReference type="ARBA" id="ARBA00023015"/>
    </source>
</evidence>
<dbReference type="Pfam" id="PF00072">
    <property type="entry name" value="Response_reg"/>
    <property type="match status" value="1"/>
</dbReference>
<dbReference type="CDD" id="cd17574">
    <property type="entry name" value="REC_OmpR"/>
    <property type="match status" value="1"/>
</dbReference>
<dbReference type="PANTHER" id="PTHR48111:SF4">
    <property type="entry name" value="DNA-BINDING DUAL TRANSCRIPTIONAL REGULATOR OMPR"/>
    <property type="match status" value="1"/>
</dbReference>
<gene>
    <name evidence="10" type="ORF">GA0111570_11128</name>
</gene>
<dbReference type="SMART" id="SM00862">
    <property type="entry name" value="Trans_reg_C"/>
    <property type="match status" value="1"/>
</dbReference>
<dbReference type="EMBL" id="FMYF01000011">
    <property type="protein sequence ID" value="SDB94628.1"/>
    <property type="molecule type" value="Genomic_DNA"/>
</dbReference>
<dbReference type="InterPro" id="IPR001867">
    <property type="entry name" value="OmpR/PhoB-type_DNA-bd"/>
</dbReference>
<evidence type="ECO:0000256" key="2">
    <source>
        <dbReference type="ARBA" id="ARBA00023012"/>
    </source>
</evidence>
<name>A0A1G6HKJ6_9ACTN</name>
<dbReference type="Gene3D" id="6.10.250.690">
    <property type="match status" value="1"/>
</dbReference>
<dbReference type="PANTHER" id="PTHR48111">
    <property type="entry name" value="REGULATOR OF RPOS"/>
    <property type="match status" value="1"/>
</dbReference>
<dbReference type="GO" id="GO:0032993">
    <property type="term" value="C:protein-DNA complex"/>
    <property type="evidence" value="ECO:0007669"/>
    <property type="project" value="TreeGrafter"/>
</dbReference>
<organism evidence="10 11">
    <name type="scientific">Raineyella antarctica</name>
    <dbReference type="NCBI Taxonomy" id="1577474"/>
    <lineage>
        <taxon>Bacteria</taxon>
        <taxon>Bacillati</taxon>
        <taxon>Actinomycetota</taxon>
        <taxon>Actinomycetes</taxon>
        <taxon>Propionibacteriales</taxon>
        <taxon>Propionibacteriaceae</taxon>
        <taxon>Raineyella</taxon>
    </lineage>
</organism>
<dbReference type="Proteomes" id="UP000199086">
    <property type="component" value="Unassembled WGS sequence"/>
</dbReference>
<keyword evidence="3" id="KW-0805">Transcription regulation</keyword>
<keyword evidence="5" id="KW-0804">Transcription</keyword>
<dbReference type="STRING" id="1577474.GA0111570_11128"/>
<reference evidence="10 11" key="1">
    <citation type="submission" date="2016-06" db="EMBL/GenBank/DDBJ databases">
        <authorList>
            <person name="Olsen C.W."/>
            <person name="Carey S."/>
            <person name="Hinshaw L."/>
            <person name="Karasin A.I."/>
        </authorList>
    </citation>
    <scope>NUCLEOTIDE SEQUENCE [LARGE SCALE GENOMIC DNA]</scope>
    <source>
        <strain evidence="10 11">LZ-22</strain>
    </source>
</reference>
<dbReference type="GO" id="GO:0006355">
    <property type="term" value="P:regulation of DNA-templated transcription"/>
    <property type="evidence" value="ECO:0007669"/>
    <property type="project" value="InterPro"/>
</dbReference>
<dbReference type="RefSeq" id="WP_217634184.1">
    <property type="nucleotide sequence ID" value="NZ_FMYF01000011.1"/>
</dbReference>
<keyword evidence="4 7" id="KW-0238">DNA-binding</keyword>
<dbReference type="PROSITE" id="PS50110">
    <property type="entry name" value="RESPONSE_REGULATORY"/>
    <property type="match status" value="1"/>
</dbReference>
<proteinExistence type="predicted"/>
<keyword evidence="1 6" id="KW-0597">Phosphoprotein</keyword>
<dbReference type="InterPro" id="IPR011006">
    <property type="entry name" value="CheY-like_superfamily"/>
</dbReference>
<dbReference type="InterPro" id="IPR001789">
    <property type="entry name" value="Sig_transdc_resp-reg_receiver"/>
</dbReference>
<feature type="domain" description="Response regulatory" evidence="8">
    <location>
        <begin position="7"/>
        <end position="120"/>
    </location>
</feature>
<evidence type="ECO:0000313" key="10">
    <source>
        <dbReference type="EMBL" id="SDB94628.1"/>
    </source>
</evidence>
<sequence>MAEKKLSALVVDDEPSIVRVVEGYLVKDGFEVRTAADGQTALALARESEPDVVVLDLGLPGMDGIEVCRRLRTFSTCYVLMLTARADEVDMLIGLAVGADDYVIKPFSPRALVARIHTLLRRPRTPIADPASPAGAQTRVFGDLVVDVPAREVRVAGSVVALTRTEYELLEALSSAPRVVFTRAQLLDRVWEGPVGSAPGDEHLVDIHVGHLRRKLGDDPRDPRYVLTIRGVGYRMGPG</sequence>
<dbReference type="InterPro" id="IPR039420">
    <property type="entry name" value="WalR-like"/>
</dbReference>
<evidence type="ECO:0000256" key="7">
    <source>
        <dbReference type="PROSITE-ProRule" id="PRU01091"/>
    </source>
</evidence>
<keyword evidence="2" id="KW-0902">Two-component regulatory system</keyword>
<dbReference type="SUPFAM" id="SSF52172">
    <property type="entry name" value="CheY-like"/>
    <property type="match status" value="1"/>
</dbReference>
<dbReference type="GO" id="GO:0005829">
    <property type="term" value="C:cytosol"/>
    <property type="evidence" value="ECO:0007669"/>
    <property type="project" value="TreeGrafter"/>
</dbReference>
<dbReference type="AlphaFoldDB" id="A0A1G6HKJ6"/>
<evidence type="ECO:0000259" key="9">
    <source>
        <dbReference type="PROSITE" id="PS51755"/>
    </source>
</evidence>
<dbReference type="SMART" id="SM00448">
    <property type="entry name" value="REC"/>
    <property type="match status" value="1"/>
</dbReference>
<dbReference type="Gene3D" id="1.10.10.10">
    <property type="entry name" value="Winged helix-like DNA-binding domain superfamily/Winged helix DNA-binding domain"/>
    <property type="match status" value="1"/>
</dbReference>
<accession>A0A1G6HKJ6</accession>
<keyword evidence="11" id="KW-1185">Reference proteome</keyword>
<dbReference type="Gene3D" id="3.40.50.2300">
    <property type="match status" value="1"/>
</dbReference>